<keyword evidence="9" id="KW-0807">Transducer</keyword>
<reference evidence="11 12" key="1">
    <citation type="submission" date="2020-02" db="EMBL/GenBank/DDBJ databases">
        <title>Relaxed selection underlies rapid genomic changes in the transitions from sociality to social parasitism in ants.</title>
        <authorList>
            <person name="Bi X."/>
        </authorList>
    </citation>
    <scope>NUCLEOTIDE SEQUENCE [LARGE SCALE GENOMIC DNA]</scope>
    <source>
        <strain evidence="11">BGI-DK2014b</strain>
        <tissue evidence="11">Whole body</tissue>
    </source>
</reference>
<keyword evidence="6 10" id="KW-1133">Transmembrane helix</keyword>
<feature type="transmembrane region" description="Helical" evidence="10">
    <location>
        <begin position="796"/>
        <end position="819"/>
    </location>
</feature>
<evidence type="ECO:0000313" key="11">
    <source>
        <dbReference type="EMBL" id="KAG5318503.1"/>
    </source>
</evidence>
<protein>
    <submittedName>
        <fullName evidence="11">OR4 protein</fullName>
    </submittedName>
</protein>
<feature type="transmembrane region" description="Helical" evidence="10">
    <location>
        <begin position="106"/>
        <end position="124"/>
    </location>
</feature>
<evidence type="ECO:0000256" key="3">
    <source>
        <dbReference type="ARBA" id="ARBA00022606"/>
    </source>
</evidence>
<feature type="transmembrane region" description="Helical" evidence="10">
    <location>
        <begin position="1198"/>
        <end position="1224"/>
    </location>
</feature>
<dbReference type="GO" id="GO:0004984">
    <property type="term" value="F:olfactory receptor activity"/>
    <property type="evidence" value="ECO:0007669"/>
    <property type="project" value="InterPro"/>
</dbReference>
<evidence type="ECO:0000256" key="7">
    <source>
        <dbReference type="ARBA" id="ARBA00023136"/>
    </source>
</evidence>
<feature type="transmembrane region" description="Helical" evidence="10">
    <location>
        <begin position="1057"/>
        <end position="1077"/>
    </location>
</feature>
<dbReference type="GO" id="GO:0005549">
    <property type="term" value="F:odorant binding"/>
    <property type="evidence" value="ECO:0007669"/>
    <property type="project" value="InterPro"/>
</dbReference>
<dbReference type="PANTHER" id="PTHR21137">
    <property type="entry name" value="ODORANT RECEPTOR"/>
    <property type="match status" value="1"/>
</dbReference>
<feature type="transmembrane region" description="Helical" evidence="10">
    <location>
        <begin position="1343"/>
        <end position="1361"/>
    </location>
</feature>
<feature type="transmembrane region" description="Helical" evidence="10">
    <location>
        <begin position="763"/>
        <end position="784"/>
    </location>
</feature>
<feature type="transmembrane region" description="Helical" evidence="10">
    <location>
        <begin position="942"/>
        <end position="969"/>
    </location>
</feature>
<keyword evidence="2" id="KW-1003">Cell membrane</keyword>
<feature type="transmembrane region" description="Helical" evidence="10">
    <location>
        <begin position="611"/>
        <end position="630"/>
    </location>
</feature>
<comment type="caution">
    <text evidence="11">The sequence shown here is derived from an EMBL/GenBank/DDBJ whole genome shotgun (WGS) entry which is preliminary data.</text>
</comment>
<feature type="non-terminal residue" evidence="11">
    <location>
        <position position="1636"/>
    </location>
</feature>
<keyword evidence="4 10" id="KW-0812">Transmembrane</keyword>
<feature type="transmembrane region" description="Helical" evidence="10">
    <location>
        <begin position="1291"/>
        <end position="1309"/>
    </location>
</feature>
<feature type="transmembrane region" description="Helical" evidence="10">
    <location>
        <begin position="1547"/>
        <end position="1569"/>
    </location>
</feature>
<feature type="transmembrane region" description="Helical" evidence="10">
    <location>
        <begin position="883"/>
        <end position="905"/>
    </location>
</feature>
<feature type="transmembrane region" description="Helical" evidence="10">
    <location>
        <begin position="244"/>
        <end position="262"/>
    </location>
</feature>
<organism evidence="11 12">
    <name type="scientific">Acromyrmex heyeri</name>
    <dbReference type="NCBI Taxonomy" id="230685"/>
    <lineage>
        <taxon>Eukaryota</taxon>
        <taxon>Metazoa</taxon>
        <taxon>Ecdysozoa</taxon>
        <taxon>Arthropoda</taxon>
        <taxon>Hexapoda</taxon>
        <taxon>Insecta</taxon>
        <taxon>Pterygota</taxon>
        <taxon>Neoptera</taxon>
        <taxon>Endopterygota</taxon>
        <taxon>Hymenoptera</taxon>
        <taxon>Apocrita</taxon>
        <taxon>Aculeata</taxon>
        <taxon>Formicoidea</taxon>
        <taxon>Formicidae</taxon>
        <taxon>Myrmicinae</taxon>
        <taxon>Acromyrmex</taxon>
    </lineage>
</organism>
<evidence type="ECO:0000256" key="4">
    <source>
        <dbReference type="ARBA" id="ARBA00022692"/>
    </source>
</evidence>
<proteinExistence type="predicted"/>
<accession>A0A836ER59</accession>
<name>A0A836ER59_9HYME</name>
<feature type="transmembrane region" description="Helical" evidence="10">
    <location>
        <begin position="1460"/>
        <end position="1480"/>
    </location>
</feature>
<dbReference type="Proteomes" id="UP000670152">
    <property type="component" value="Unassembled WGS sequence"/>
</dbReference>
<evidence type="ECO:0000256" key="10">
    <source>
        <dbReference type="SAM" id="Phobius"/>
    </source>
</evidence>
<keyword evidence="7 10" id="KW-0472">Membrane</keyword>
<comment type="subcellular location">
    <subcellularLocation>
        <location evidence="1">Cell membrane</location>
        <topology evidence="1">Multi-pass membrane protein</topology>
    </subcellularLocation>
</comment>
<feature type="transmembrane region" description="Helical" evidence="10">
    <location>
        <begin position="274"/>
        <end position="295"/>
    </location>
</feature>
<evidence type="ECO:0000313" key="12">
    <source>
        <dbReference type="Proteomes" id="UP000670152"/>
    </source>
</evidence>
<dbReference type="PANTHER" id="PTHR21137:SF35">
    <property type="entry name" value="ODORANT RECEPTOR 19A-RELATED"/>
    <property type="match status" value="1"/>
</dbReference>
<sequence length="1636" mass="186822">MIYGRSSQSEKLLSLIMIFVCFFGLCFVLVPAGPYTLFREKDINIKVKLFGPIGFCLTSAIKYCFLGARASSIGRCVEHVESDWRIVRHYDHRRMMLRNVLVGRRLTTLCVIFLYTGGMSYHTIMPLSSRTKTNGSFTSRPLVYPGYDLYFDPQASPAYEIIFGMHCLSAMIQYSATTAACSLAASFATHACGQVQILMTLLDDLVDGKRNKGTNVEKRLRLITKHHVRVLRFTTDVEKILREICLLELVAATLIICLLEYYCMTEWANSDAVAILTYFMLLISLTFNILIFCYIGELLVEEFGKIGSAAYEVNWYDLPGHKAVDLVMIITMSYYPPKLTAGKFCDLSLNTFSTLCRWILQSIGIWHIIYGRSSQSEKLLSLMLIFMSFFGLCFVLVPAGSYFLFYDEDIESKIKFFGPVTFCLTSVIKYCLLGTRISTIGRCIEHVESDWRVVQYQNHRRMMLKNVLMARRITMLCVIFLYGGGLFYHTILPLSSRTKINGSFANKPLIYPGYDLYFDPQASPAYEIIFGMHCLSAMIQYSATTAVCSLAANFATHARGQVQILMTLLDDLVNGKKTKDINVEKRLSFITKHHVRVLRFTTDVEKILREVCLVELVTATLMICLLEYLFLMEWENSDAVGIMSYILLFVALTFNVLIFCYIGELFVEEFGKIGSAAYEVNWYDLPGHKAVDLIMIMMKSYYPPKLTAGKFCDLSLNTFSAVLKTSVVYLNLLRTSSLYFADSMSYRSSLPDRIHNVRYEHDIYYAIQLCRWILQSIGIWHIIYGRSSQSEKLLSLMLIFMSFFSLCFVLVPAGSYFLFYDEDIETKIKFFGPVSFCLTSVIKYCFLGTRISTIGKCIEHVESDWRVVQYQNHRKMLLKNVLMARRITIPCVIFLYGGGLFYHTILPLSSSTKTNGSFTSRPLMYPGYDLYLDPEASPAYEIIFGMHCLSAMIQYSATAAACSLAASFATHARGQVQILVTLLDDLVNGKRTEGTNVEKRLSFITKHHVRVLRFTTDVEKILREVCLVELVTATLMICLLEYFFLTEWENTSDAVGIMSYILMFISLTFNVLIFCYIGELLVEEFGKIGSAAYEVNWYDLPGHKAVDLIMIMTKSYYPPKLTAGKFCDLSLNTFSVSPLRFASDSMRDRFQLAGRTLKMYNVHHKNDIRYTMQLCRWVLKPIGMWHPIYGHPSQNEKFFSIILIVMCFSALCFVLIPAGFYTLFREKDINIKVKLFGPVGFCLTNTIKYCYFGARAAAFGRCIRHVEDDWRIVQHQTREIMLKKVLIGRRLTTLCAIFLYTGGLSYHIIMPLSSRQEINENLTIRMHTYPGYDMFFDPGASPAYEIVFCIHCLFAMITYHITTASCSLAAIFVTHACGQIDILMLLLDDLVEGKWSKDTTVKKRLSAIAKHHVRILRFSTNVEEVLREICLLELLTSTLTICLLEYYCLTEWKNSDAIAILTYFILLISFTFNVLIFCYIGELLVEQYSKIGAAAYEIDWYNLSGNKALELVLIIAMSHYPPKLTAGKFIDLSMNTFGAEWNNSDGIAIFTYFFLFVSFVFNIFIFCYIGELLTEQCSKVGNTTYTIEWYNLPGKVALDLMLMINMSGHPVQITAGRLLSLSFANFGNVSIIHFYV</sequence>
<dbReference type="Pfam" id="PF02949">
    <property type="entry name" value="7tm_6"/>
    <property type="match status" value="5"/>
</dbReference>
<feature type="transmembrane region" description="Helical" evidence="10">
    <location>
        <begin position="416"/>
        <end position="433"/>
    </location>
</feature>
<feature type="transmembrane region" description="Helical" evidence="10">
    <location>
        <begin position="528"/>
        <end position="556"/>
    </location>
</feature>
<dbReference type="EMBL" id="JAANIB010010813">
    <property type="protein sequence ID" value="KAG5318503.1"/>
    <property type="molecule type" value="Genomic_DNA"/>
</dbReference>
<gene>
    <name evidence="11" type="primary">Gpror4_5</name>
    <name evidence="11" type="ORF">G6Z77_0011851</name>
</gene>
<evidence type="ECO:0000256" key="8">
    <source>
        <dbReference type="ARBA" id="ARBA00023170"/>
    </source>
</evidence>
<evidence type="ECO:0000256" key="9">
    <source>
        <dbReference type="ARBA" id="ARBA00023224"/>
    </source>
</evidence>
<feature type="transmembrane region" description="Helical" evidence="10">
    <location>
        <begin position="469"/>
        <end position="491"/>
    </location>
</feature>
<evidence type="ECO:0000256" key="6">
    <source>
        <dbReference type="ARBA" id="ARBA00022989"/>
    </source>
</evidence>
<evidence type="ECO:0000256" key="5">
    <source>
        <dbReference type="ARBA" id="ARBA00022725"/>
    </source>
</evidence>
<dbReference type="GO" id="GO:0005886">
    <property type="term" value="C:plasma membrane"/>
    <property type="evidence" value="ECO:0007669"/>
    <property type="project" value="UniProtKB-SubCell"/>
</dbReference>
<evidence type="ECO:0000256" key="1">
    <source>
        <dbReference type="ARBA" id="ARBA00004651"/>
    </source>
</evidence>
<keyword evidence="12" id="KW-1185">Reference proteome</keyword>
<evidence type="ECO:0000256" key="2">
    <source>
        <dbReference type="ARBA" id="ARBA00022475"/>
    </source>
</evidence>
<dbReference type="InterPro" id="IPR004117">
    <property type="entry name" value="7tm6_olfct_rcpt"/>
</dbReference>
<feature type="transmembrane region" description="Helical" evidence="10">
    <location>
        <begin position="642"/>
        <end position="662"/>
    </location>
</feature>
<feature type="transmembrane region" description="Helical" evidence="10">
    <location>
        <begin position="1025"/>
        <end position="1045"/>
    </location>
</feature>
<keyword evidence="3" id="KW-0716">Sensory transduction</keyword>
<dbReference type="GO" id="GO:0007165">
    <property type="term" value="P:signal transduction"/>
    <property type="evidence" value="ECO:0007669"/>
    <property type="project" value="UniProtKB-KW"/>
</dbReference>
<feature type="transmembrane region" description="Helical" evidence="10">
    <location>
        <begin position="12"/>
        <end position="32"/>
    </location>
</feature>
<dbReference type="OrthoDB" id="6617147at2759"/>
<feature type="transmembrane region" description="Helical" evidence="10">
    <location>
        <begin position="379"/>
        <end position="404"/>
    </location>
</feature>
<feature type="non-terminal residue" evidence="11">
    <location>
        <position position="1"/>
    </location>
</feature>
<keyword evidence="5" id="KW-0552">Olfaction</keyword>
<keyword evidence="8" id="KW-0675">Receptor</keyword>